<dbReference type="GO" id="GO:0016787">
    <property type="term" value="F:hydrolase activity"/>
    <property type="evidence" value="ECO:0007669"/>
    <property type="project" value="UniProtKB-KW"/>
</dbReference>
<evidence type="ECO:0000313" key="5">
    <source>
        <dbReference type="Proteomes" id="UP000001568"/>
    </source>
</evidence>
<dbReference type="GO" id="GO:0005634">
    <property type="term" value="C:nucleus"/>
    <property type="evidence" value="ECO:0007669"/>
    <property type="project" value="TreeGrafter"/>
</dbReference>
<dbReference type="GeneID" id="5005082"/>
<dbReference type="KEGG" id="olu:OSTLU_27035"/>
<gene>
    <name evidence="4" type="ORF">OSTLU_27035</name>
</gene>
<dbReference type="InterPro" id="IPR005645">
    <property type="entry name" value="FSH-like_dom"/>
</dbReference>
<reference evidence="4 5" key="1">
    <citation type="journal article" date="2007" name="Proc. Natl. Acad. Sci. U.S.A.">
        <title>The tiny eukaryote Ostreococcus provides genomic insights into the paradox of plankton speciation.</title>
        <authorList>
            <person name="Palenik B."/>
            <person name="Grimwood J."/>
            <person name="Aerts A."/>
            <person name="Rouze P."/>
            <person name="Salamov A."/>
            <person name="Putnam N."/>
            <person name="Dupont C."/>
            <person name="Jorgensen R."/>
            <person name="Derelle E."/>
            <person name="Rombauts S."/>
            <person name="Zhou K."/>
            <person name="Otillar R."/>
            <person name="Merchant S.S."/>
            <person name="Podell S."/>
            <person name="Gaasterland T."/>
            <person name="Napoli C."/>
            <person name="Gendler K."/>
            <person name="Manuell A."/>
            <person name="Tai V."/>
            <person name="Vallon O."/>
            <person name="Piganeau G."/>
            <person name="Jancek S."/>
            <person name="Heijde M."/>
            <person name="Jabbari K."/>
            <person name="Bowler C."/>
            <person name="Lohr M."/>
            <person name="Robbens S."/>
            <person name="Werner G."/>
            <person name="Dubchak I."/>
            <person name="Pazour G.J."/>
            <person name="Ren Q."/>
            <person name="Paulsen I."/>
            <person name="Delwiche C."/>
            <person name="Schmutz J."/>
            <person name="Rokhsar D."/>
            <person name="Van de Peer Y."/>
            <person name="Moreau H."/>
            <person name="Grigoriev I.V."/>
        </authorList>
    </citation>
    <scope>NUCLEOTIDE SEQUENCE [LARGE SCALE GENOMIC DNA]</scope>
    <source>
        <strain evidence="4 5">CCE9901</strain>
    </source>
</reference>
<dbReference type="OrthoDB" id="414698at2759"/>
<keyword evidence="5" id="KW-1185">Reference proteome</keyword>
<evidence type="ECO:0000256" key="1">
    <source>
        <dbReference type="ARBA" id="ARBA00022801"/>
    </source>
</evidence>
<dbReference type="RefSeq" id="XP_001420904.1">
    <property type="nucleotide sequence ID" value="XM_001420867.1"/>
</dbReference>
<protein>
    <recommendedName>
        <fullName evidence="3">Serine hydrolase domain-containing protein</fullName>
    </recommendedName>
</protein>
<dbReference type="GO" id="GO:0005737">
    <property type="term" value="C:cytoplasm"/>
    <property type="evidence" value="ECO:0007669"/>
    <property type="project" value="TreeGrafter"/>
</dbReference>
<proteinExistence type="predicted"/>
<dbReference type="Gene3D" id="3.40.50.1820">
    <property type="entry name" value="alpha/beta hydrolase"/>
    <property type="match status" value="1"/>
</dbReference>
<dbReference type="AlphaFoldDB" id="A4S692"/>
<dbReference type="InterPro" id="IPR050593">
    <property type="entry name" value="LovG"/>
</dbReference>
<evidence type="ECO:0000256" key="2">
    <source>
        <dbReference type="SAM" id="MobiDB-lite"/>
    </source>
</evidence>
<evidence type="ECO:0000259" key="3">
    <source>
        <dbReference type="Pfam" id="PF03959"/>
    </source>
</evidence>
<dbReference type="EMBL" id="CP000593">
    <property type="protein sequence ID" value="ABO99197.1"/>
    <property type="molecule type" value="Genomic_DNA"/>
</dbReference>
<dbReference type="Pfam" id="PF03959">
    <property type="entry name" value="FSH1"/>
    <property type="match status" value="1"/>
</dbReference>
<evidence type="ECO:0000313" key="4">
    <source>
        <dbReference type="EMBL" id="ABO99197.1"/>
    </source>
</evidence>
<keyword evidence="1" id="KW-0378">Hydrolase</keyword>
<sequence length="247" mass="26918">MRAPTRAPPTTTPTTTCATRDAATAEPPRLKILSLHGFRTSREIFDAQARVARWREDYEDVARFHAIDAPHEGAGAATAEVRAFFGEDARSREWWNATTGRDGKTTYRGIEASLREIERACEEDGPYDGVLGFSQGATLAAIALATPELAERFAFGILVSGMRARAEETKGCDYGAIAVPTLHVVGLKDDVMPKAMSAGLYDAMTSSERTRETHDGGHRLPRVNVDGTPILRDFLAARLAARENSKL</sequence>
<dbReference type="Proteomes" id="UP000001568">
    <property type="component" value="Chromosome 13"/>
</dbReference>
<dbReference type="eggNOG" id="KOG2551">
    <property type="taxonomic scope" value="Eukaryota"/>
</dbReference>
<dbReference type="SUPFAM" id="SSF53474">
    <property type="entry name" value="alpha/beta-Hydrolases"/>
    <property type="match status" value="1"/>
</dbReference>
<dbReference type="OMA" id="MAREGPF"/>
<feature type="domain" description="Serine hydrolase" evidence="3">
    <location>
        <begin position="29"/>
        <end position="222"/>
    </location>
</feature>
<dbReference type="PANTHER" id="PTHR48070">
    <property type="entry name" value="ESTERASE OVCA2"/>
    <property type="match status" value="1"/>
</dbReference>
<name>A4S692_OSTLU</name>
<feature type="compositionally biased region" description="Pro residues" evidence="2">
    <location>
        <begin position="1"/>
        <end position="11"/>
    </location>
</feature>
<dbReference type="HOGENOM" id="CLU_051938_2_3_1"/>
<dbReference type="PANTHER" id="PTHR48070:SF6">
    <property type="entry name" value="ESTERASE OVCA2"/>
    <property type="match status" value="1"/>
</dbReference>
<feature type="region of interest" description="Disordered" evidence="2">
    <location>
        <begin position="1"/>
        <end position="24"/>
    </location>
</feature>
<organism evidence="4 5">
    <name type="scientific">Ostreococcus lucimarinus (strain CCE9901)</name>
    <dbReference type="NCBI Taxonomy" id="436017"/>
    <lineage>
        <taxon>Eukaryota</taxon>
        <taxon>Viridiplantae</taxon>
        <taxon>Chlorophyta</taxon>
        <taxon>Mamiellophyceae</taxon>
        <taxon>Mamiellales</taxon>
        <taxon>Bathycoccaceae</taxon>
        <taxon>Ostreococcus</taxon>
    </lineage>
</organism>
<dbReference type="Gramene" id="ABO99197">
    <property type="protein sequence ID" value="ABO99197"/>
    <property type="gene ID" value="OSTLU_27035"/>
</dbReference>
<accession>A4S692</accession>
<dbReference type="InterPro" id="IPR029058">
    <property type="entry name" value="AB_hydrolase_fold"/>
</dbReference>
<feature type="compositionally biased region" description="Low complexity" evidence="2">
    <location>
        <begin position="12"/>
        <end position="24"/>
    </location>
</feature>